<evidence type="ECO:0000256" key="5">
    <source>
        <dbReference type="ARBA" id="ARBA00023014"/>
    </source>
</evidence>
<dbReference type="InterPro" id="IPR000808">
    <property type="entry name" value="Mrp-like_CS"/>
</dbReference>
<comment type="similarity">
    <text evidence="6">Belongs to the Mrp/NBP35 ATP-binding proteins family.</text>
</comment>
<feature type="binding site" evidence="6">
    <location>
        <begin position="102"/>
        <end position="109"/>
    </location>
    <ligand>
        <name>ATP</name>
        <dbReference type="ChEBI" id="CHEBI:30616"/>
    </ligand>
</feature>
<dbReference type="PROSITE" id="PS01215">
    <property type="entry name" value="MRP"/>
    <property type="match status" value="1"/>
</dbReference>
<keyword evidence="5 6" id="KW-0411">Iron-sulfur</keyword>
<reference evidence="8" key="1">
    <citation type="journal article" date="2019" name="Int. J. Syst. Evol. Microbiol.">
        <title>The Global Catalogue of Microorganisms (GCM) 10K type strain sequencing project: providing services to taxonomists for standard genome sequencing and annotation.</title>
        <authorList>
            <consortium name="The Broad Institute Genomics Platform"/>
            <consortium name="The Broad Institute Genome Sequencing Center for Infectious Disease"/>
            <person name="Wu L."/>
            <person name="Ma J."/>
        </authorList>
    </citation>
    <scope>NUCLEOTIDE SEQUENCE [LARGE SCALE GENOMIC DNA]</scope>
    <source>
        <strain evidence="8">CCUG 54939</strain>
    </source>
</reference>
<comment type="caution">
    <text evidence="7">The sequence shown here is derived from an EMBL/GenBank/DDBJ whole genome shotgun (WGS) entry which is preliminary data.</text>
</comment>
<evidence type="ECO:0000256" key="2">
    <source>
        <dbReference type="ARBA" id="ARBA00022741"/>
    </source>
</evidence>
<dbReference type="Gene3D" id="3.30.300.130">
    <property type="entry name" value="Fe-S cluster assembly (FSCA)"/>
    <property type="match status" value="1"/>
</dbReference>
<dbReference type="NCBIfam" id="NF008669">
    <property type="entry name" value="PRK11670.1"/>
    <property type="match status" value="1"/>
</dbReference>
<keyword evidence="6" id="KW-0378">Hydrolase</keyword>
<dbReference type="InterPro" id="IPR033756">
    <property type="entry name" value="YlxH/NBP35"/>
</dbReference>
<organism evidence="7 8">
    <name type="scientific">Pseudaeromonas sharmana</name>
    <dbReference type="NCBI Taxonomy" id="328412"/>
    <lineage>
        <taxon>Bacteria</taxon>
        <taxon>Pseudomonadati</taxon>
        <taxon>Pseudomonadota</taxon>
        <taxon>Gammaproteobacteria</taxon>
        <taxon>Aeromonadales</taxon>
        <taxon>Aeromonadaceae</taxon>
        <taxon>Pseudaeromonas</taxon>
    </lineage>
</organism>
<dbReference type="InterPro" id="IPR044304">
    <property type="entry name" value="NUBPL-like"/>
</dbReference>
<accession>A0ABV8CQA9</accession>
<evidence type="ECO:0000313" key="8">
    <source>
        <dbReference type="Proteomes" id="UP001595692"/>
    </source>
</evidence>
<dbReference type="RefSeq" id="WP_377152602.1">
    <property type="nucleotide sequence ID" value="NZ_JBHSAF010000014.1"/>
</dbReference>
<keyword evidence="8" id="KW-1185">Reference proteome</keyword>
<dbReference type="SUPFAM" id="SSF117916">
    <property type="entry name" value="Fe-S cluster assembly (FSCA) domain-like"/>
    <property type="match status" value="1"/>
</dbReference>
<dbReference type="Gene3D" id="3.40.50.300">
    <property type="entry name" value="P-loop containing nucleotide triphosphate hydrolases"/>
    <property type="match status" value="1"/>
</dbReference>
<proteinExistence type="inferred from homology"/>
<evidence type="ECO:0000256" key="3">
    <source>
        <dbReference type="ARBA" id="ARBA00022840"/>
    </source>
</evidence>
<dbReference type="PANTHER" id="PTHR42961:SF2">
    <property type="entry name" value="IRON-SULFUR PROTEIN NUBPL"/>
    <property type="match status" value="1"/>
</dbReference>
<dbReference type="InterPro" id="IPR034904">
    <property type="entry name" value="FSCA_dom_sf"/>
</dbReference>
<comment type="function">
    <text evidence="6">Binds and transfers iron-sulfur (Fe-S) clusters to target apoproteins. Can hydrolyze ATP.</text>
</comment>
<keyword evidence="4 6" id="KW-0408">Iron</keyword>
<dbReference type="SUPFAM" id="SSF52540">
    <property type="entry name" value="P-loop containing nucleoside triphosphate hydrolases"/>
    <property type="match status" value="1"/>
</dbReference>
<evidence type="ECO:0000256" key="6">
    <source>
        <dbReference type="HAMAP-Rule" id="MF_02040"/>
    </source>
</evidence>
<dbReference type="Proteomes" id="UP001595692">
    <property type="component" value="Unassembled WGS sequence"/>
</dbReference>
<dbReference type="InterPro" id="IPR027417">
    <property type="entry name" value="P-loop_NTPase"/>
</dbReference>
<dbReference type="InterPro" id="IPR019591">
    <property type="entry name" value="Mrp/NBP35_ATP-bd"/>
</dbReference>
<evidence type="ECO:0000313" key="7">
    <source>
        <dbReference type="EMBL" id="MFC3914087.1"/>
    </source>
</evidence>
<dbReference type="HAMAP" id="MF_02040">
    <property type="entry name" value="Mrp_NBP35"/>
    <property type="match status" value="1"/>
</dbReference>
<sequence length="356" mass="38075">MEQIWQQLRLFQPDGWPLDIVSAGFVQQVNLEDGLLTISLLWPLASNDWQQQLQAEIEPRLLALPKVQRIGWQVRQEIAALARATAVPGIPGIRNVIAVASAKGGVGKSTVAVNLALALSRQGARVGLLDADIYGPSIPTMLGLQTARPESPDGKHMRPVPASGLATLSIGYLVPAEESVVWRGPMASKALGQLLHETLWGDLDYLIVDMPPGTGDIQLTMAQQIPTTAVVMVTTPQDVALIDVRKGISMLEKVNIPVLGIVENMSVHVCSQCGHEEPLFGCGGGAALADEFNIPLLASLPLHINVRRSMDEGQPVVASAPLSDLASGYHRLARQVAVRLYFSGKTIPATIFTAPA</sequence>
<dbReference type="CDD" id="cd02037">
    <property type="entry name" value="Mrp_NBP35"/>
    <property type="match status" value="1"/>
</dbReference>
<protein>
    <recommendedName>
        <fullName evidence="6">Iron-sulfur cluster carrier protein</fullName>
    </recommendedName>
</protein>
<dbReference type="Pfam" id="PF10609">
    <property type="entry name" value="ParA"/>
    <property type="match status" value="1"/>
</dbReference>
<gene>
    <name evidence="7" type="primary">apbC</name>
    <name evidence="7" type="ORF">ACFOSS_11485</name>
</gene>
<keyword evidence="3 6" id="KW-0067">ATP-binding</keyword>
<dbReference type="EMBL" id="JBHSAF010000014">
    <property type="protein sequence ID" value="MFC3914087.1"/>
    <property type="molecule type" value="Genomic_DNA"/>
</dbReference>
<name>A0ABV8CQA9_9GAMM</name>
<evidence type="ECO:0000256" key="1">
    <source>
        <dbReference type="ARBA" id="ARBA00022723"/>
    </source>
</evidence>
<dbReference type="PANTHER" id="PTHR42961">
    <property type="entry name" value="IRON-SULFUR PROTEIN NUBPL"/>
    <property type="match status" value="1"/>
</dbReference>
<keyword evidence="2 6" id="KW-0547">Nucleotide-binding</keyword>
<evidence type="ECO:0000256" key="4">
    <source>
        <dbReference type="ARBA" id="ARBA00023004"/>
    </source>
</evidence>
<comment type="subunit">
    <text evidence="6">Homodimer.</text>
</comment>
<keyword evidence="1 6" id="KW-0479">Metal-binding</keyword>